<dbReference type="InterPro" id="IPR036056">
    <property type="entry name" value="Fibrinogen-like_C"/>
</dbReference>
<evidence type="ECO:0000313" key="4">
    <source>
        <dbReference type="Proteomes" id="UP000762676"/>
    </source>
</evidence>
<dbReference type="Proteomes" id="UP000762676">
    <property type="component" value="Unassembled WGS sequence"/>
</dbReference>
<feature type="domain" description="Fibrinogen C-terminal" evidence="2">
    <location>
        <begin position="1"/>
        <end position="128"/>
    </location>
</feature>
<dbReference type="SUPFAM" id="SSF56496">
    <property type="entry name" value="Fibrinogen C-terminal domain-like"/>
    <property type="match status" value="1"/>
</dbReference>
<dbReference type="InterPro" id="IPR020837">
    <property type="entry name" value="Fibrinogen_CS"/>
</dbReference>
<keyword evidence="1" id="KW-1015">Disulfide bond</keyword>
<organism evidence="3 4">
    <name type="scientific">Elysia marginata</name>
    <dbReference type="NCBI Taxonomy" id="1093978"/>
    <lineage>
        <taxon>Eukaryota</taxon>
        <taxon>Metazoa</taxon>
        <taxon>Spiralia</taxon>
        <taxon>Lophotrochozoa</taxon>
        <taxon>Mollusca</taxon>
        <taxon>Gastropoda</taxon>
        <taxon>Heterobranchia</taxon>
        <taxon>Euthyneura</taxon>
        <taxon>Panpulmonata</taxon>
        <taxon>Sacoglossa</taxon>
        <taxon>Placobranchoidea</taxon>
        <taxon>Plakobranchidae</taxon>
        <taxon>Elysia</taxon>
    </lineage>
</organism>
<accession>A0AAV4I4Y6</accession>
<proteinExistence type="predicted"/>
<dbReference type="PROSITE" id="PS51406">
    <property type="entry name" value="FIBRINOGEN_C_2"/>
    <property type="match status" value="1"/>
</dbReference>
<dbReference type="PANTHER" id="PTHR19143">
    <property type="entry name" value="FIBRINOGEN/TENASCIN/ANGIOPOEITIN"/>
    <property type="match status" value="1"/>
</dbReference>
<dbReference type="PROSITE" id="PS00514">
    <property type="entry name" value="FIBRINOGEN_C_1"/>
    <property type="match status" value="1"/>
</dbReference>
<reference evidence="3 4" key="1">
    <citation type="journal article" date="2021" name="Elife">
        <title>Chloroplast acquisition without the gene transfer in kleptoplastic sea slugs, Plakobranchus ocellatus.</title>
        <authorList>
            <person name="Maeda T."/>
            <person name="Takahashi S."/>
            <person name="Yoshida T."/>
            <person name="Shimamura S."/>
            <person name="Takaki Y."/>
            <person name="Nagai Y."/>
            <person name="Toyoda A."/>
            <person name="Suzuki Y."/>
            <person name="Arimoto A."/>
            <person name="Ishii H."/>
            <person name="Satoh N."/>
            <person name="Nishiyama T."/>
            <person name="Hasebe M."/>
            <person name="Maruyama T."/>
            <person name="Minagawa J."/>
            <person name="Obokata J."/>
            <person name="Shigenobu S."/>
        </authorList>
    </citation>
    <scope>NUCLEOTIDE SEQUENCE [LARGE SCALE GENOMIC DNA]</scope>
</reference>
<evidence type="ECO:0000259" key="2">
    <source>
        <dbReference type="PROSITE" id="PS51406"/>
    </source>
</evidence>
<dbReference type="EMBL" id="BMAT01009394">
    <property type="protein sequence ID" value="GFS05493.1"/>
    <property type="molecule type" value="Genomic_DNA"/>
</dbReference>
<dbReference type="Gene3D" id="3.90.215.10">
    <property type="entry name" value="Gamma Fibrinogen, chain A, domain 1"/>
    <property type="match status" value="1"/>
</dbReference>
<sequence>MSKHTYELRIDAKISGRDLFALYASFKIEDESDNYRLRLGSHSGTLKEKSDNYGLSYHNGHPFSTHDRDNESDSRNCAEKYHGAWWYKGCYHSNPNGKWAVNTESGMKWYTGTSSVYLSTTEMKIRRI</sequence>
<dbReference type="InterPro" id="IPR050373">
    <property type="entry name" value="Fibrinogen_C-term_domain"/>
</dbReference>
<dbReference type="PANTHER" id="PTHR19143:SF444">
    <property type="entry name" value="PROTEIN SCABROUS"/>
    <property type="match status" value="1"/>
</dbReference>
<name>A0AAV4I4Y6_9GAST</name>
<keyword evidence="4" id="KW-1185">Reference proteome</keyword>
<protein>
    <submittedName>
        <fullName evidence="3">Tenascin-R</fullName>
    </submittedName>
</protein>
<dbReference type="InterPro" id="IPR014716">
    <property type="entry name" value="Fibrinogen_a/b/g_C_1"/>
</dbReference>
<dbReference type="InterPro" id="IPR002181">
    <property type="entry name" value="Fibrinogen_a/b/g_C_dom"/>
</dbReference>
<dbReference type="Pfam" id="PF00147">
    <property type="entry name" value="Fibrinogen_C"/>
    <property type="match status" value="1"/>
</dbReference>
<evidence type="ECO:0000256" key="1">
    <source>
        <dbReference type="ARBA" id="ARBA00023157"/>
    </source>
</evidence>
<dbReference type="SMART" id="SM00186">
    <property type="entry name" value="FBG"/>
    <property type="match status" value="1"/>
</dbReference>
<evidence type="ECO:0000313" key="3">
    <source>
        <dbReference type="EMBL" id="GFS05493.1"/>
    </source>
</evidence>
<dbReference type="AlphaFoldDB" id="A0AAV4I4Y6"/>
<comment type="caution">
    <text evidence="3">The sequence shown here is derived from an EMBL/GenBank/DDBJ whole genome shotgun (WGS) entry which is preliminary data.</text>
</comment>
<dbReference type="GO" id="GO:0005615">
    <property type="term" value="C:extracellular space"/>
    <property type="evidence" value="ECO:0007669"/>
    <property type="project" value="TreeGrafter"/>
</dbReference>
<gene>
    <name evidence="3" type="ORF">ElyMa_004682700</name>
</gene>